<feature type="region of interest" description="Disordered" evidence="1">
    <location>
        <begin position="1"/>
        <end position="22"/>
    </location>
</feature>
<gene>
    <name evidence="2" type="ORF">Hypma_002349</name>
</gene>
<dbReference type="OrthoDB" id="2122982at2759"/>
<evidence type="ECO:0000256" key="1">
    <source>
        <dbReference type="SAM" id="MobiDB-lite"/>
    </source>
</evidence>
<proteinExistence type="predicted"/>
<comment type="caution">
    <text evidence="2">The sequence shown here is derived from an EMBL/GenBank/DDBJ whole genome shotgun (WGS) entry which is preliminary data.</text>
</comment>
<dbReference type="EMBL" id="LUEZ02000122">
    <property type="protein sequence ID" value="RDB16656.1"/>
    <property type="molecule type" value="Genomic_DNA"/>
</dbReference>
<evidence type="ECO:0000313" key="2">
    <source>
        <dbReference type="EMBL" id="RDB16656.1"/>
    </source>
</evidence>
<dbReference type="STRING" id="39966.A0A369JCR0"/>
<evidence type="ECO:0008006" key="4">
    <source>
        <dbReference type="Google" id="ProtNLM"/>
    </source>
</evidence>
<dbReference type="AlphaFoldDB" id="A0A369JCR0"/>
<accession>A0A369JCR0</accession>
<name>A0A369JCR0_HYPMA</name>
<keyword evidence="3" id="KW-1185">Reference proteome</keyword>
<dbReference type="Proteomes" id="UP000076154">
    <property type="component" value="Unassembled WGS sequence"/>
</dbReference>
<dbReference type="PROSITE" id="PS00018">
    <property type="entry name" value="EF_HAND_1"/>
    <property type="match status" value="1"/>
</dbReference>
<organism evidence="2 3">
    <name type="scientific">Hypsizygus marmoreus</name>
    <name type="common">White beech mushroom</name>
    <name type="synonym">Agaricus marmoreus</name>
    <dbReference type="NCBI Taxonomy" id="39966"/>
    <lineage>
        <taxon>Eukaryota</taxon>
        <taxon>Fungi</taxon>
        <taxon>Dikarya</taxon>
        <taxon>Basidiomycota</taxon>
        <taxon>Agaricomycotina</taxon>
        <taxon>Agaricomycetes</taxon>
        <taxon>Agaricomycetidae</taxon>
        <taxon>Agaricales</taxon>
        <taxon>Tricholomatineae</taxon>
        <taxon>Lyophyllaceae</taxon>
        <taxon>Hypsizygus</taxon>
    </lineage>
</organism>
<dbReference type="SUPFAM" id="SSF57850">
    <property type="entry name" value="RING/U-box"/>
    <property type="match status" value="1"/>
</dbReference>
<protein>
    <recommendedName>
        <fullName evidence="4">EF-hand domain-containing protein</fullName>
    </recommendedName>
</protein>
<feature type="compositionally biased region" description="Basic and acidic residues" evidence="1">
    <location>
        <begin position="10"/>
        <end position="20"/>
    </location>
</feature>
<dbReference type="InParanoid" id="A0A369JCR0"/>
<dbReference type="InterPro" id="IPR018247">
    <property type="entry name" value="EF_Hand_1_Ca_BS"/>
</dbReference>
<sequence>MPSWIGRPSTSDHKSRELAHPEPQQFVSVQSLPTRQESTFARLEATAHSADPYRYVNEFFDANSDTIGSKSRNIADADTDIKNVDDSLNGFSETAKVLIKGLTALGHLHPFIGNETSEVAVGAFTLVVTLDLTRRDNDRKVLAVKVQMQDLMTAFFELRRIPSSAEEGPDGMSIAQRLEGLMEAIAKDIKACGSACDAYLKKGFLAKTVKASVYETRLADFGLLFVDHRKSLELSLAVHTSLGVDSANQKLDGQDHRLQAIEEKLDMIMLFRKLDTPREKDIQKFLDLHGGAKACITNDELLEELVSKSGESLSRFPGRESGRRSNDLPDIKKKLLKELQEDIDEAFNRNMVLFERKLDIQSKQLSDVVHDEADHIINTLLSGAHDRITDPDLQKIWKDMGWKGSVKARHFVLALHDYYTDRLSGGETPAVSNISGLPSPQTPGRGSMIAARKRQDDRWALAYINAAYVQPILEAVDDDGTGFVSVKEVNTFVAERPDSWSLPHWIAYWAVGWQASMSRYKDKIYKLVQTMFRTLQHVLPSNRRAVDEYLFHSSFWRIELLLRSTRSVSSKIMSDPDLSRMTESYEKVEEERLDANLKDVAYELDTPATVSLMTGAGRIERYVFPLIYLLLRRHLKVMTLACKHVLDTEEFVSLNDSLVSILLAIDYRVQNLEAIFKQTHLDVQSRLGNFAFGLFQLSYGDIRRIPADNSFGTWVDSEGDSGGGSKLQISPAQLKALTASIPHDILKYGLQDGHGLRQFGDEIVSCVLRISIRLGSAPNKISGKGEDFAGAFEFSGDITVAKASSVKFVFVVSDDKEGILRTFTGTLDVDSAVITAKWSTVRRDGSGDGELAQPFLLRRTPPTLLRYRYTSDQFFEDPIRSRWSFACSAALHEAQAALWSRRFFEARFTERKRYVELTTRSLIVQTGLTPQNPLNPVEKGELEYLRQELNPSEARFYQALAEFEIQKLPWHPAWGCDWCERQITNCRILCVQCMSEDLSDNIDLCASCLDKSPAKRAFTHDASHAMVKVEQTLHDYDLVHIVEAARLTFERTKALFRTLESALARPDGERDGSHKDEARSKHSCACCGKDVLPPCWTCVVCTRDTFICMDCDSKRLPSHVEGHAPAHALVRIRDTSIVGQSATTDDRLLALEQRLLSMDYKVAEGFAAMESHVEGRLAALETRVEERLVLLESKIDERLSTLEVVLRQIATQTAALPAVYGQVVRDYAKSSSIRKH</sequence>
<reference evidence="2" key="1">
    <citation type="submission" date="2018-04" db="EMBL/GenBank/DDBJ databases">
        <title>Whole genome sequencing of Hypsizygus marmoreus.</title>
        <authorList>
            <person name="Choi I.-G."/>
            <person name="Min B."/>
            <person name="Kim J.-G."/>
            <person name="Kim S."/>
            <person name="Oh Y.-L."/>
            <person name="Kong W.-S."/>
            <person name="Park H."/>
            <person name="Jeong J."/>
            <person name="Song E.-S."/>
        </authorList>
    </citation>
    <scope>NUCLEOTIDE SEQUENCE [LARGE SCALE GENOMIC DNA]</scope>
    <source>
        <strain evidence="2">51987-8</strain>
    </source>
</reference>
<evidence type="ECO:0000313" key="3">
    <source>
        <dbReference type="Proteomes" id="UP000076154"/>
    </source>
</evidence>